<dbReference type="InterPro" id="IPR018559">
    <property type="entry name" value="DUF2015"/>
</dbReference>
<keyword evidence="3" id="KW-0472">Membrane</keyword>
<evidence type="ECO:0000313" key="5">
    <source>
        <dbReference type="Proteomes" id="UP000245771"/>
    </source>
</evidence>
<dbReference type="RefSeq" id="XP_025353724.1">
    <property type="nucleotide sequence ID" value="XM_025500460.1"/>
</dbReference>
<keyword evidence="3" id="KW-0812">Transmembrane</keyword>
<keyword evidence="2" id="KW-0732">Signal</keyword>
<feature type="transmembrane region" description="Helical" evidence="3">
    <location>
        <begin position="6"/>
        <end position="24"/>
    </location>
</feature>
<sequence length="151" mass="16908">MAYYHHFAGWSFILVVIGLVIFYTKSNLIKLLQESFQNRMSSLQASSTPGGGSSVARTLYSRLPTYDWSSARLGGLHSTLFDIEANIRDGDQRTGLEAAGAQEIERLMSTQGVDFDTARLMLNRQRFSKHNIDPRTGMPLDSKAVTFESLR</sequence>
<dbReference type="Pfam" id="PF09435">
    <property type="entry name" value="DUF2015"/>
    <property type="match status" value="1"/>
</dbReference>
<dbReference type="EMBL" id="KZ819604">
    <property type="protein sequence ID" value="PWN33422.1"/>
    <property type="molecule type" value="Genomic_DNA"/>
</dbReference>
<dbReference type="Proteomes" id="UP000245771">
    <property type="component" value="Unassembled WGS sequence"/>
</dbReference>
<dbReference type="GeneID" id="37022241"/>
<protein>
    <submittedName>
        <fullName evidence="4">Uncharacterized protein</fullName>
    </submittedName>
</protein>
<organism evidence="4 5">
    <name type="scientific">Meira miltonrushii</name>
    <dbReference type="NCBI Taxonomy" id="1280837"/>
    <lineage>
        <taxon>Eukaryota</taxon>
        <taxon>Fungi</taxon>
        <taxon>Dikarya</taxon>
        <taxon>Basidiomycota</taxon>
        <taxon>Ustilaginomycotina</taxon>
        <taxon>Exobasidiomycetes</taxon>
        <taxon>Exobasidiales</taxon>
        <taxon>Brachybasidiaceae</taxon>
        <taxon>Meira</taxon>
    </lineage>
</organism>
<evidence type="ECO:0000256" key="2">
    <source>
        <dbReference type="ARBA" id="ARBA00022729"/>
    </source>
</evidence>
<dbReference type="PANTHER" id="PTHR28023:SF1">
    <property type="entry name" value="UPF0357 PROTEIN YCL012C"/>
    <property type="match status" value="1"/>
</dbReference>
<dbReference type="InParanoid" id="A0A316V7J9"/>
<evidence type="ECO:0000313" key="4">
    <source>
        <dbReference type="EMBL" id="PWN33422.1"/>
    </source>
</evidence>
<accession>A0A316V7J9</accession>
<name>A0A316V7J9_9BASI</name>
<evidence type="ECO:0000256" key="3">
    <source>
        <dbReference type="SAM" id="Phobius"/>
    </source>
</evidence>
<keyword evidence="5" id="KW-1185">Reference proteome</keyword>
<proteinExistence type="inferred from homology"/>
<gene>
    <name evidence="4" type="ORF">FA14DRAFT_173220</name>
</gene>
<reference evidence="4 5" key="1">
    <citation type="journal article" date="2018" name="Mol. Biol. Evol.">
        <title>Broad Genomic Sampling Reveals a Smut Pathogenic Ancestry of the Fungal Clade Ustilaginomycotina.</title>
        <authorList>
            <person name="Kijpornyongpan T."/>
            <person name="Mondo S.J."/>
            <person name="Barry K."/>
            <person name="Sandor L."/>
            <person name="Lee J."/>
            <person name="Lipzen A."/>
            <person name="Pangilinan J."/>
            <person name="LaButti K."/>
            <person name="Hainaut M."/>
            <person name="Henrissat B."/>
            <person name="Grigoriev I.V."/>
            <person name="Spatafora J.W."/>
            <person name="Aime M.C."/>
        </authorList>
    </citation>
    <scope>NUCLEOTIDE SEQUENCE [LARGE SCALE GENOMIC DNA]</scope>
    <source>
        <strain evidence="4 5">MCA 3882</strain>
    </source>
</reference>
<evidence type="ECO:0000256" key="1">
    <source>
        <dbReference type="ARBA" id="ARBA00008325"/>
    </source>
</evidence>
<dbReference type="AlphaFoldDB" id="A0A316V7J9"/>
<dbReference type="PANTHER" id="PTHR28023">
    <property type="entry name" value="UPF0357 PROTEIN YCL012C"/>
    <property type="match status" value="1"/>
</dbReference>
<dbReference type="OrthoDB" id="447314at2759"/>
<keyword evidence="3" id="KW-1133">Transmembrane helix</keyword>
<comment type="similarity">
    <text evidence="1">Belongs to the UPF0357 family.</text>
</comment>